<gene>
    <name evidence="3" type="ORF">PBIL07802_LOCUS29353</name>
</gene>
<feature type="region of interest" description="Disordered" evidence="2">
    <location>
        <begin position="487"/>
        <end position="506"/>
    </location>
</feature>
<feature type="region of interest" description="Disordered" evidence="2">
    <location>
        <begin position="118"/>
        <end position="209"/>
    </location>
</feature>
<feature type="compositionally biased region" description="Polar residues" evidence="2">
    <location>
        <begin position="495"/>
        <end position="506"/>
    </location>
</feature>
<keyword evidence="1" id="KW-0175">Coiled coil</keyword>
<feature type="compositionally biased region" description="Basic and acidic residues" evidence="2">
    <location>
        <begin position="118"/>
        <end position="140"/>
    </location>
</feature>
<evidence type="ECO:0000256" key="2">
    <source>
        <dbReference type="SAM" id="MobiDB-lite"/>
    </source>
</evidence>
<accession>A0A7S3GI44</accession>
<feature type="region of interest" description="Disordered" evidence="2">
    <location>
        <begin position="521"/>
        <end position="564"/>
    </location>
</feature>
<dbReference type="AlphaFoldDB" id="A0A7S3GI44"/>
<reference evidence="3" key="1">
    <citation type="submission" date="2021-01" db="EMBL/GenBank/DDBJ databases">
        <authorList>
            <person name="Corre E."/>
            <person name="Pelletier E."/>
            <person name="Niang G."/>
            <person name="Scheremetjew M."/>
            <person name="Finn R."/>
            <person name="Kale V."/>
            <person name="Holt S."/>
            <person name="Cochrane G."/>
            <person name="Meng A."/>
            <person name="Brown T."/>
            <person name="Cohen L."/>
        </authorList>
    </citation>
    <scope>NUCLEOTIDE SEQUENCE</scope>
    <source>
        <strain evidence="3">NIES-2562</strain>
    </source>
</reference>
<organism evidence="3">
    <name type="scientific">Palpitomonas bilix</name>
    <dbReference type="NCBI Taxonomy" id="652834"/>
    <lineage>
        <taxon>Eukaryota</taxon>
        <taxon>Eukaryota incertae sedis</taxon>
    </lineage>
</organism>
<feature type="region of interest" description="Disordered" evidence="2">
    <location>
        <begin position="671"/>
        <end position="694"/>
    </location>
</feature>
<evidence type="ECO:0000313" key="3">
    <source>
        <dbReference type="EMBL" id="CAE0267010.1"/>
    </source>
</evidence>
<feature type="compositionally biased region" description="Gly residues" evidence="2">
    <location>
        <begin position="536"/>
        <end position="546"/>
    </location>
</feature>
<dbReference type="EMBL" id="HBIB01044854">
    <property type="protein sequence ID" value="CAE0267010.1"/>
    <property type="molecule type" value="Transcribed_RNA"/>
</dbReference>
<protein>
    <submittedName>
        <fullName evidence="3">Uncharacterized protein</fullName>
    </submittedName>
</protein>
<feature type="coiled-coil region" evidence="1">
    <location>
        <begin position="433"/>
        <end position="460"/>
    </location>
</feature>
<evidence type="ECO:0000256" key="1">
    <source>
        <dbReference type="SAM" id="Coils"/>
    </source>
</evidence>
<feature type="compositionally biased region" description="Polar residues" evidence="2">
    <location>
        <begin position="681"/>
        <end position="694"/>
    </location>
</feature>
<sequence>MEASDEEDGDFDEDELLRMREDVIGGRLDQLREGELEVEKKRAELKRAAKEEMQARLEREREERRAKMEEEEKRAEAERKRVYEEEMKAVEEERIKKAQAEEEERRNKLKMEIEIAQRQAEEEERKRREEEKAAAEKLMEEEGGEGNEGVQESMSVEAWQADTKKAASARLEHAAEKEKPRRRKPASAPLSKTMEERRKEQQQYVAASFRGVQRMRNGWKEEDMEEMMRRQRQAQLDLTLAGAETGAIVANQMRSMIPEDGDGERRKNGTKGAHPHFLLPPAHPEKQQSLVSGRYSSGGEGVGLSDSDSDGGGWKSAGVGGEAGRQGRGKGENKRVRSAQQQVRRETMKRRAASAGVSRPRPPSFLPSSSPHVEEGERGRGGTVEDMESRYAQYTPGMFDKSEREGEAGQANSVFDDELNVAFVRTQRNQRALKEGKGELRYLERELIAAENKKMKKQRQMLARDHIENLNFVKKTLAVDHNADPHMAEQRGERNTPQSGTTTTASSPYYMIGAGGQAVHTSPHYTPASSTSPLVGGSGRGGGIGGLTSLASPSPSIGGSHKAVDRLKPVKRTPRSFLRAPSADAVLDVSMSADLSDDVDAVESPVYHDEIILEGEKRKKEEKRREMAARREALAVAAAPSKQWGIGERDPVAKKRGGVRGDVLGGVMAFLNGGGGGGGRNTTKSGRPKSSTFR</sequence>
<name>A0A7S3GI44_9EUKA</name>
<feature type="compositionally biased region" description="Gly residues" evidence="2">
    <location>
        <begin position="310"/>
        <end position="326"/>
    </location>
</feature>
<feature type="compositionally biased region" description="Polar residues" evidence="2">
    <location>
        <begin position="521"/>
        <end position="533"/>
    </location>
</feature>
<feature type="compositionally biased region" description="Basic and acidic residues" evidence="2">
    <location>
        <begin position="162"/>
        <end position="179"/>
    </location>
</feature>
<proteinExistence type="predicted"/>
<feature type="region of interest" description="Disordered" evidence="2">
    <location>
        <begin position="250"/>
        <end position="388"/>
    </location>
</feature>
<feature type="region of interest" description="Disordered" evidence="2">
    <location>
        <begin position="57"/>
        <end position="81"/>
    </location>
</feature>